<protein>
    <recommendedName>
        <fullName evidence="1">Glycosyltransferase 2-like domain-containing protein</fullName>
    </recommendedName>
</protein>
<dbReference type="Pfam" id="PF00535">
    <property type="entry name" value="Glycos_transf_2"/>
    <property type="match status" value="1"/>
</dbReference>
<feature type="domain" description="Glycosyltransferase 2-like" evidence="1">
    <location>
        <begin position="18"/>
        <end position="145"/>
    </location>
</feature>
<comment type="caution">
    <text evidence="2">The sequence shown here is derived from an EMBL/GenBank/DDBJ whole genome shotgun (WGS) entry which is preliminary data.</text>
</comment>
<dbReference type="PANTHER" id="PTHR48090:SF7">
    <property type="entry name" value="RFBJ PROTEIN"/>
    <property type="match status" value="1"/>
</dbReference>
<dbReference type="EMBL" id="PCVY01000028">
    <property type="protein sequence ID" value="PIQ86815.1"/>
    <property type="molecule type" value="Genomic_DNA"/>
</dbReference>
<dbReference type="InterPro" id="IPR050256">
    <property type="entry name" value="Glycosyltransferase_2"/>
</dbReference>
<proteinExistence type="predicted"/>
<dbReference type="AlphaFoldDB" id="A0A2H0LTJ1"/>
<accession>A0A2H0LTJ1</accession>
<dbReference type="PANTHER" id="PTHR48090">
    <property type="entry name" value="UNDECAPRENYL-PHOSPHATE 4-DEOXY-4-FORMAMIDO-L-ARABINOSE TRANSFERASE-RELATED"/>
    <property type="match status" value="1"/>
</dbReference>
<evidence type="ECO:0000313" key="2">
    <source>
        <dbReference type="EMBL" id="PIQ86815.1"/>
    </source>
</evidence>
<dbReference type="CDD" id="cd04179">
    <property type="entry name" value="DPM_DPG-synthase_like"/>
    <property type="match status" value="1"/>
</dbReference>
<evidence type="ECO:0000313" key="3">
    <source>
        <dbReference type="Proteomes" id="UP000230859"/>
    </source>
</evidence>
<organism evidence="2 3">
    <name type="scientific">Candidatus Abzuiibacterium crystallinum</name>
    <dbReference type="NCBI Taxonomy" id="1974748"/>
    <lineage>
        <taxon>Bacteria</taxon>
        <taxon>Pseudomonadati</taxon>
        <taxon>Candidatus Omnitrophota</taxon>
        <taxon>Candidatus Abzuiibacterium</taxon>
    </lineage>
</organism>
<dbReference type="SUPFAM" id="SSF53448">
    <property type="entry name" value="Nucleotide-diphospho-sugar transferases"/>
    <property type="match status" value="1"/>
</dbReference>
<dbReference type="Gene3D" id="3.90.550.10">
    <property type="entry name" value="Spore Coat Polysaccharide Biosynthesis Protein SpsA, Chain A"/>
    <property type="match status" value="1"/>
</dbReference>
<sequence length="251" mass="28009">MLTNHLKSPEKNTALDVSVVIPVFNEAGAVGTVLDAVIQSLKTIKQTCEIIVVNDWSTDGTAEKVNEYAKQGSVKLINSTYQRGKGGALRSGFDQAVGQCLIMMDGDGSHQAVDLPKLITEQRRTGGLVIASRIYGGSQEYTRIRAFGNILFTWLFGCIHGRYLSDALNGYKAFENDIYRSFEYSAAGYEIEIELLANTLRLGRQITEIPSMELVRQAGHAKSKVIKDGFRFLWRIINEKFRVPKRLQRSV</sequence>
<dbReference type="Proteomes" id="UP000230859">
    <property type="component" value="Unassembled WGS sequence"/>
</dbReference>
<dbReference type="InterPro" id="IPR001173">
    <property type="entry name" value="Glyco_trans_2-like"/>
</dbReference>
<reference evidence="2 3" key="1">
    <citation type="submission" date="2017-09" db="EMBL/GenBank/DDBJ databases">
        <title>Depth-based differentiation of microbial function through sediment-hosted aquifers and enrichment of novel symbionts in the deep terrestrial subsurface.</title>
        <authorList>
            <person name="Probst A.J."/>
            <person name="Ladd B."/>
            <person name="Jarett J.K."/>
            <person name="Geller-Mcgrath D.E."/>
            <person name="Sieber C.M."/>
            <person name="Emerson J.B."/>
            <person name="Anantharaman K."/>
            <person name="Thomas B.C."/>
            <person name="Malmstrom R."/>
            <person name="Stieglmeier M."/>
            <person name="Klingl A."/>
            <person name="Woyke T."/>
            <person name="Ryan C.M."/>
            <person name="Banfield J.F."/>
        </authorList>
    </citation>
    <scope>NUCLEOTIDE SEQUENCE [LARGE SCALE GENOMIC DNA]</scope>
    <source>
        <strain evidence="2">CG11_big_fil_rev_8_21_14_0_20_45_26</strain>
    </source>
</reference>
<name>A0A2H0LTJ1_9BACT</name>
<gene>
    <name evidence="2" type="ORF">COV74_03000</name>
</gene>
<evidence type="ECO:0000259" key="1">
    <source>
        <dbReference type="Pfam" id="PF00535"/>
    </source>
</evidence>
<dbReference type="InterPro" id="IPR029044">
    <property type="entry name" value="Nucleotide-diphossugar_trans"/>
</dbReference>